<keyword evidence="5 6" id="KW-0482">Metalloprotease</keyword>
<dbReference type="Gene3D" id="3.30.2010.10">
    <property type="entry name" value="Metalloproteases ('zincins'), catalytic domain"/>
    <property type="match status" value="1"/>
</dbReference>
<dbReference type="CDD" id="cd07326">
    <property type="entry name" value="M56_BlaR1_MecR1_like"/>
    <property type="match status" value="1"/>
</dbReference>
<keyword evidence="1 6" id="KW-0645">Protease</keyword>
<dbReference type="STRING" id="2017.SAMN05444320_10380"/>
<comment type="cofactor">
    <cofactor evidence="6">
        <name>Zn(2+)</name>
        <dbReference type="ChEBI" id="CHEBI:29105"/>
    </cofactor>
    <text evidence="6">Binds 1 zinc ion per subunit.</text>
</comment>
<keyword evidence="3 6" id="KW-0378">Hydrolase</keyword>
<feature type="transmembrane region" description="Helical" evidence="7">
    <location>
        <begin position="89"/>
        <end position="111"/>
    </location>
</feature>
<proteinExistence type="inferred from homology"/>
<evidence type="ECO:0000256" key="5">
    <source>
        <dbReference type="ARBA" id="ARBA00023049"/>
    </source>
</evidence>
<dbReference type="RefSeq" id="WP_073481205.1">
    <property type="nucleotide sequence ID" value="NZ_FQVN01000003.1"/>
</dbReference>
<dbReference type="GO" id="GO:0006508">
    <property type="term" value="P:proteolysis"/>
    <property type="evidence" value="ECO:0007669"/>
    <property type="project" value="UniProtKB-KW"/>
</dbReference>
<protein>
    <submittedName>
        <fullName evidence="9">Peptidase family M48</fullName>
    </submittedName>
</protein>
<name>A0A1M5AEI8_STRHI</name>
<comment type="similarity">
    <text evidence="6">Belongs to the peptidase M48 family.</text>
</comment>
<keyword evidence="10" id="KW-1185">Reference proteome</keyword>
<reference evidence="9 10" key="1">
    <citation type="submission" date="2016-11" db="EMBL/GenBank/DDBJ databases">
        <authorList>
            <person name="Jaros S."/>
            <person name="Januszkiewicz K."/>
            <person name="Wedrychowicz H."/>
        </authorList>
    </citation>
    <scope>NUCLEOTIDE SEQUENCE [LARGE SCALE GENOMIC DNA]</scope>
    <source>
        <strain evidence="9 10">DSM 44523</strain>
    </source>
</reference>
<keyword evidence="7" id="KW-0812">Transmembrane</keyword>
<dbReference type="EMBL" id="FQVN01000003">
    <property type="protein sequence ID" value="SHF28565.1"/>
    <property type="molecule type" value="Genomic_DNA"/>
</dbReference>
<evidence type="ECO:0000313" key="10">
    <source>
        <dbReference type="Proteomes" id="UP000184501"/>
    </source>
</evidence>
<dbReference type="OrthoDB" id="9785340at2"/>
<dbReference type="GO" id="GO:0004222">
    <property type="term" value="F:metalloendopeptidase activity"/>
    <property type="evidence" value="ECO:0007669"/>
    <property type="project" value="InterPro"/>
</dbReference>
<organism evidence="9 10">
    <name type="scientific">Streptoalloteichus hindustanus</name>
    <dbReference type="NCBI Taxonomy" id="2017"/>
    <lineage>
        <taxon>Bacteria</taxon>
        <taxon>Bacillati</taxon>
        <taxon>Actinomycetota</taxon>
        <taxon>Actinomycetes</taxon>
        <taxon>Pseudonocardiales</taxon>
        <taxon>Pseudonocardiaceae</taxon>
        <taxon>Streptoalloteichus</taxon>
    </lineage>
</organism>
<dbReference type="Proteomes" id="UP000184501">
    <property type="component" value="Unassembled WGS sequence"/>
</dbReference>
<feature type="transmembrane region" description="Helical" evidence="7">
    <location>
        <begin position="288"/>
        <end position="314"/>
    </location>
</feature>
<gene>
    <name evidence="9" type="ORF">SAMN05444320_10380</name>
</gene>
<dbReference type="Pfam" id="PF01435">
    <property type="entry name" value="Peptidase_M48"/>
    <property type="match status" value="1"/>
</dbReference>
<evidence type="ECO:0000256" key="2">
    <source>
        <dbReference type="ARBA" id="ARBA00022723"/>
    </source>
</evidence>
<evidence type="ECO:0000256" key="3">
    <source>
        <dbReference type="ARBA" id="ARBA00022801"/>
    </source>
</evidence>
<evidence type="ECO:0000256" key="6">
    <source>
        <dbReference type="RuleBase" id="RU003983"/>
    </source>
</evidence>
<evidence type="ECO:0000256" key="7">
    <source>
        <dbReference type="SAM" id="Phobius"/>
    </source>
</evidence>
<evidence type="ECO:0000313" key="9">
    <source>
        <dbReference type="EMBL" id="SHF28565.1"/>
    </source>
</evidence>
<keyword evidence="7" id="KW-0472">Membrane</keyword>
<dbReference type="AlphaFoldDB" id="A0A1M5AEI8"/>
<keyword evidence="7" id="KW-1133">Transmembrane helix</keyword>
<dbReference type="InterPro" id="IPR052173">
    <property type="entry name" value="Beta-lactam_resp_regulator"/>
</dbReference>
<dbReference type="InterPro" id="IPR001915">
    <property type="entry name" value="Peptidase_M48"/>
</dbReference>
<evidence type="ECO:0000259" key="8">
    <source>
        <dbReference type="Pfam" id="PF01435"/>
    </source>
</evidence>
<evidence type="ECO:0000256" key="4">
    <source>
        <dbReference type="ARBA" id="ARBA00022833"/>
    </source>
</evidence>
<keyword evidence="4 6" id="KW-0862">Zinc</keyword>
<evidence type="ECO:0000256" key="1">
    <source>
        <dbReference type="ARBA" id="ARBA00022670"/>
    </source>
</evidence>
<keyword evidence="2" id="KW-0479">Metal-binding</keyword>
<sequence length="320" mass="32745">MSWLAVGALGGTTTLALAATPALSRLRVLRAVPGVGLVAWLGTSAAVVGASLFAGPLTLLPGHGPEGVRAWASCLLHCQHPMPHHHLAVALPVLVSLTVAVRLVVVTASLARRRSEAVRRHRAATDLLGRLDERSGALVVDHPTPVGYCLPGRPRRIVLSSAAVATLDEPQLAAVVAHERAHLDGRHHLLVAVAAVLAGALPGLPLLRTTRDQVELLVERAADESAGRRHGRRVLAGALLRMAAGLVPDASPGTAPDTALSATGANLATRMDYLLTPPPRPVAMASGVAALVAGPVAAALVAGAGLVVTMALVCQVLSLL</sequence>
<dbReference type="PANTHER" id="PTHR34978:SF3">
    <property type="entry name" value="SLR0241 PROTEIN"/>
    <property type="match status" value="1"/>
</dbReference>
<dbReference type="PANTHER" id="PTHR34978">
    <property type="entry name" value="POSSIBLE SENSOR-TRANSDUCER PROTEIN BLAR"/>
    <property type="match status" value="1"/>
</dbReference>
<feature type="domain" description="Peptidase M48" evidence="8">
    <location>
        <begin position="143"/>
        <end position="193"/>
    </location>
</feature>
<dbReference type="GO" id="GO:0046872">
    <property type="term" value="F:metal ion binding"/>
    <property type="evidence" value="ECO:0007669"/>
    <property type="project" value="UniProtKB-KW"/>
</dbReference>
<accession>A0A1M5AEI8</accession>